<evidence type="ECO:0000313" key="3">
    <source>
        <dbReference type="Proteomes" id="UP000612329"/>
    </source>
</evidence>
<dbReference type="InterPro" id="IPR037401">
    <property type="entry name" value="SnoaL-like"/>
</dbReference>
<evidence type="ECO:0000313" key="2">
    <source>
        <dbReference type="EMBL" id="GGK24562.1"/>
    </source>
</evidence>
<dbReference type="SUPFAM" id="SSF54427">
    <property type="entry name" value="NTF2-like"/>
    <property type="match status" value="2"/>
</dbReference>
<organism evidence="2 3">
    <name type="scientific">Yeosuana aromativorans</name>
    <dbReference type="NCBI Taxonomy" id="288019"/>
    <lineage>
        <taxon>Bacteria</taxon>
        <taxon>Pseudomonadati</taxon>
        <taxon>Bacteroidota</taxon>
        <taxon>Flavobacteriia</taxon>
        <taxon>Flavobacteriales</taxon>
        <taxon>Flavobacteriaceae</taxon>
        <taxon>Yeosuana</taxon>
    </lineage>
</organism>
<dbReference type="PROSITE" id="PS51257">
    <property type="entry name" value="PROKAR_LIPOPROTEIN"/>
    <property type="match status" value="1"/>
</dbReference>
<sequence>MKTFFKYTCISILLIGLTSCENAKVEKNIKMYSEIWDHIVNDANLDLINNTNFTDDITLVTSPENIVGIDAFKDYYSNFINGFSDVTFTIVDVFGQGDKIVKHWNFKGTHTDDFFGMPATGKTVDVDGVTLVKMKDGKIAQEQDFMDNMVFMQQLGIVSSPENVGIIDNLYKAFGTGDIPAVLAAMDDHIVWNEAEGNGYADGNPYIGPDAVLKGVFSRIGEDHEYFKLADIQLHDMSNNQVLATLRYDGKLKKNGAKYNVQAAHLWTLNNGKITAFQQYVDTKQLADADKK</sequence>
<dbReference type="InterPro" id="IPR032710">
    <property type="entry name" value="NTF2-like_dom_sf"/>
</dbReference>
<gene>
    <name evidence="2" type="ORF">GCM10007962_18490</name>
</gene>
<dbReference type="AlphaFoldDB" id="A0A8J3FIA6"/>
<protein>
    <recommendedName>
        <fullName evidence="1">SnoaL-like domain-containing protein</fullName>
    </recommendedName>
</protein>
<reference evidence="2" key="2">
    <citation type="submission" date="2020-09" db="EMBL/GenBank/DDBJ databases">
        <authorList>
            <person name="Sun Q."/>
            <person name="Ohkuma M."/>
        </authorList>
    </citation>
    <scope>NUCLEOTIDE SEQUENCE</scope>
    <source>
        <strain evidence="2">JCM 12862</strain>
    </source>
</reference>
<dbReference type="Proteomes" id="UP000612329">
    <property type="component" value="Unassembled WGS sequence"/>
</dbReference>
<keyword evidence="3" id="KW-1185">Reference proteome</keyword>
<name>A0A8J3FIA6_9FLAO</name>
<dbReference type="Gene3D" id="3.10.450.50">
    <property type="match status" value="2"/>
</dbReference>
<dbReference type="InterPro" id="IPR009959">
    <property type="entry name" value="Cyclase_SnoaL-like"/>
</dbReference>
<dbReference type="RefSeq" id="WP_229669499.1">
    <property type="nucleotide sequence ID" value="NZ_BMNR01000004.1"/>
</dbReference>
<dbReference type="EMBL" id="BMNR01000004">
    <property type="protein sequence ID" value="GGK24562.1"/>
    <property type="molecule type" value="Genomic_DNA"/>
</dbReference>
<dbReference type="PANTHER" id="PTHR38436:SF1">
    <property type="entry name" value="ESTER CYCLASE"/>
    <property type="match status" value="1"/>
</dbReference>
<accession>A0A8J3FIA6</accession>
<proteinExistence type="predicted"/>
<dbReference type="Pfam" id="PF07366">
    <property type="entry name" value="SnoaL"/>
    <property type="match status" value="1"/>
</dbReference>
<feature type="domain" description="SnoaL-like" evidence="1">
    <location>
        <begin position="169"/>
        <end position="276"/>
    </location>
</feature>
<comment type="caution">
    <text evidence="2">The sequence shown here is derived from an EMBL/GenBank/DDBJ whole genome shotgun (WGS) entry which is preliminary data.</text>
</comment>
<dbReference type="PANTHER" id="PTHR38436">
    <property type="entry name" value="POLYKETIDE CYCLASE SNOAL-LIKE DOMAIN"/>
    <property type="match status" value="1"/>
</dbReference>
<dbReference type="Pfam" id="PF12680">
    <property type="entry name" value="SnoaL_2"/>
    <property type="match status" value="1"/>
</dbReference>
<dbReference type="GO" id="GO:0030638">
    <property type="term" value="P:polyketide metabolic process"/>
    <property type="evidence" value="ECO:0007669"/>
    <property type="project" value="InterPro"/>
</dbReference>
<evidence type="ECO:0000259" key="1">
    <source>
        <dbReference type="Pfam" id="PF12680"/>
    </source>
</evidence>
<reference evidence="2" key="1">
    <citation type="journal article" date="2014" name="Int. J. Syst. Evol. Microbiol.">
        <title>Complete genome sequence of Corynebacterium casei LMG S-19264T (=DSM 44701T), isolated from a smear-ripened cheese.</title>
        <authorList>
            <consortium name="US DOE Joint Genome Institute (JGI-PGF)"/>
            <person name="Walter F."/>
            <person name="Albersmeier A."/>
            <person name="Kalinowski J."/>
            <person name="Ruckert C."/>
        </authorList>
    </citation>
    <scope>NUCLEOTIDE SEQUENCE</scope>
    <source>
        <strain evidence="2">JCM 12862</strain>
    </source>
</reference>